<feature type="domain" description="Serine aminopeptidase S33" evidence="2">
    <location>
        <begin position="17"/>
        <end position="255"/>
    </location>
</feature>
<evidence type="ECO:0000256" key="1">
    <source>
        <dbReference type="ARBA" id="ARBA00022801"/>
    </source>
</evidence>
<dbReference type="Pfam" id="PF12146">
    <property type="entry name" value="Hydrolase_4"/>
    <property type="match status" value="1"/>
</dbReference>
<dbReference type="InterPro" id="IPR050266">
    <property type="entry name" value="AB_hydrolase_sf"/>
</dbReference>
<dbReference type="PANTHER" id="PTHR43798">
    <property type="entry name" value="MONOACYLGLYCEROL LIPASE"/>
    <property type="match status" value="1"/>
</dbReference>
<reference evidence="3" key="1">
    <citation type="submission" date="2022-10" db="EMBL/GenBank/DDBJ databases">
        <title>Genome sequence of Actinomyces israelii ATCC 10048.</title>
        <authorList>
            <person name="Watt R.M."/>
            <person name="Tong W.M."/>
        </authorList>
    </citation>
    <scope>NUCLEOTIDE SEQUENCE</scope>
    <source>
        <strain evidence="3">ATCC 10048</strain>
    </source>
</reference>
<keyword evidence="4" id="KW-1185">Reference proteome</keyword>
<dbReference type="SUPFAM" id="SSF53474">
    <property type="entry name" value="alpha/beta-Hydrolases"/>
    <property type="match status" value="1"/>
</dbReference>
<dbReference type="RefSeq" id="WP_268918092.1">
    <property type="nucleotide sequence ID" value="NZ_CP124548.1"/>
</dbReference>
<comment type="caution">
    <text evidence="3">The sequence shown here is derived from an EMBL/GenBank/DDBJ whole genome shotgun (WGS) entry which is preliminary data.</text>
</comment>
<protein>
    <submittedName>
        <fullName evidence="3">Alpha/beta fold hydrolase</fullName>
    </submittedName>
</protein>
<keyword evidence="1 3" id="KW-0378">Hydrolase</keyword>
<dbReference type="GO" id="GO:0016787">
    <property type="term" value="F:hydrolase activity"/>
    <property type="evidence" value="ECO:0007669"/>
    <property type="project" value="UniProtKB-KW"/>
</dbReference>
<dbReference type="Proteomes" id="UP001072034">
    <property type="component" value="Unassembled WGS sequence"/>
</dbReference>
<organism evidence="3 4">
    <name type="scientific">Actinomyces israelii</name>
    <dbReference type="NCBI Taxonomy" id="1659"/>
    <lineage>
        <taxon>Bacteria</taxon>
        <taxon>Bacillati</taxon>
        <taxon>Actinomycetota</taxon>
        <taxon>Actinomycetes</taxon>
        <taxon>Actinomycetales</taxon>
        <taxon>Actinomycetaceae</taxon>
        <taxon>Actinomyces</taxon>
    </lineage>
</organism>
<dbReference type="Gene3D" id="3.40.50.1820">
    <property type="entry name" value="alpha/beta hydrolase"/>
    <property type="match status" value="1"/>
</dbReference>
<evidence type="ECO:0000313" key="3">
    <source>
        <dbReference type="EMBL" id="MCZ0858763.1"/>
    </source>
</evidence>
<proteinExistence type="predicted"/>
<sequence>MSHPLARIVVGPDDAPTLVLLHGITASAVSQTDAIDHWRALGYRVIAADARGHGLSPRWEPAELERAGEVLVDDAVAVLEDLDVQARGRRALGLPAAPPPVVVGHSMGAATAMVVGGRRPELVTGVVLHDPARFGSRSPAELLARGAGRERARAAEVADPAAAVARALADPEVPDCEAVAGVWASRRTDPALLRTGVVAPETEWVEAMAALAVPALLVTGDRPGAARVGREGLEVVERLANPLVTTALVPGGAHNVRRTRPEGFYGAVDTWLESRFS</sequence>
<name>A0ABT4IAI2_9ACTO</name>
<dbReference type="InterPro" id="IPR029058">
    <property type="entry name" value="AB_hydrolase_fold"/>
</dbReference>
<dbReference type="InterPro" id="IPR022742">
    <property type="entry name" value="Hydrolase_4"/>
</dbReference>
<evidence type="ECO:0000259" key="2">
    <source>
        <dbReference type="Pfam" id="PF12146"/>
    </source>
</evidence>
<evidence type="ECO:0000313" key="4">
    <source>
        <dbReference type="Proteomes" id="UP001072034"/>
    </source>
</evidence>
<dbReference type="PANTHER" id="PTHR43798:SF31">
    <property type="entry name" value="AB HYDROLASE SUPERFAMILY PROTEIN YCLE"/>
    <property type="match status" value="1"/>
</dbReference>
<dbReference type="EMBL" id="JAPTMY010000029">
    <property type="protein sequence ID" value="MCZ0858763.1"/>
    <property type="molecule type" value="Genomic_DNA"/>
</dbReference>
<accession>A0ABT4IAI2</accession>
<gene>
    <name evidence="3" type="ORF">OHJ16_12005</name>
</gene>